<dbReference type="GO" id="GO:0004504">
    <property type="term" value="F:peptidylglycine monooxygenase activity"/>
    <property type="evidence" value="ECO:0007669"/>
    <property type="project" value="UniProtKB-EC"/>
</dbReference>
<protein>
    <submittedName>
        <fullName evidence="21">Peptidylglycine monooxygenase</fullName>
    </submittedName>
</protein>
<feature type="binding site" evidence="13">
    <location>
        <position position="274"/>
    </location>
    <ligand>
        <name>Cu(2+)</name>
        <dbReference type="ChEBI" id="CHEBI:29036"/>
        <label>1</label>
        <note>catalytic</note>
    </ligand>
</feature>
<evidence type="ECO:0000256" key="1">
    <source>
        <dbReference type="ARBA" id="ARBA00000686"/>
    </source>
</evidence>
<feature type="compositionally biased region" description="Acidic residues" evidence="16">
    <location>
        <begin position="733"/>
        <end position="744"/>
    </location>
</feature>
<evidence type="ECO:0000256" key="8">
    <source>
        <dbReference type="ARBA" id="ARBA00023157"/>
    </source>
</evidence>
<dbReference type="Pfam" id="PF03712">
    <property type="entry name" value="Cu2_monoox_C"/>
    <property type="match status" value="1"/>
</dbReference>
<comment type="catalytic activity">
    <reaction evidence="12">
        <text>a [peptide]-C-terminal glycine + 2 L-ascorbate + O2 = a [peptide]-C-terminal (2S)-2-hydroxyglycine + 2 monodehydro-L-ascorbate radical + H2O</text>
        <dbReference type="Rhea" id="RHEA:21452"/>
        <dbReference type="Rhea" id="RHEA-COMP:13486"/>
        <dbReference type="Rhea" id="RHEA-COMP:15321"/>
        <dbReference type="ChEBI" id="CHEBI:15377"/>
        <dbReference type="ChEBI" id="CHEBI:15379"/>
        <dbReference type="ChEBI" id="CHEBI:38290"/>
        <dbReference type="ChEBI" id="CHEBI:59513"/>
        <dbReference type="ChEBI" id="CHEBI:137000"/>
        <dbReference type="ChEBI" id="CHEBI:142768"/>
        <dbReference type="EC" id="1.14.17.3"/>
    </reaction>
</comment>
<feature type="repeat" description="NHL" evidence="15">
    <location>
        <begin position="532"/>
        <end position="563"/>
    </location>
</feature>
<evidence type="ECO:0000256" key="11">
    <source>
        <dbReference type="ARBA" id="ARBA00023268"/>
    </source>
</evidence>
<dbReference type="GO" id="GO:0005576">
    <property type="term" value="C:extracellular region"/>
    <property type="evidence" value="ECO:0007669"/>
    <property type="project" value="TreeGrafter"/>
</dbReference>
<evidence type="ECO:0000256" key="6">
    <source>
        <dbReference type="ARBA" id="ARBA00022729"/>
    </source>
</evidence>
<dbReference type="Gene3D" id="2.120.10.30">
    <property type="entry name" value="TolB, C-terminal domain"/>
    <property type="match status" value="1"/>
</dbReference>
<keyword evidence="20" id="KW-1185">Reference proteome</keyword>
<dbReference type="SUPFAM" id="SSF63825">
    <property type="entry name" value="YWTD domain"/>
    <property type="match status" value="1"/>
</dbReference>
<dbReference type="InterPro" id="IPR014784">
    <property type="entry name" value="Cu2_ascorb_mOase-like_C"/>
</dbReference>
<dbReference type="InterPro" id="IPR011042">
    <property type="entry name" value="6-blade_b-propeller_TolB-like"/>
</dbReference>
<accession>A0A0N4UWH1</accession>
<comment type="cofactor">
    <cofactor evidence="2">
        <name>Zn(2+)</name>
        <dbReference type="ChEBI" id="CHEBI:29105"/>
    </cofactor>
</comment>
<dbReference type="InterPro" id="IPR036939">
    <property type="entry name" value="Cu2_ascorb_mOase_N_sf"/>
</dbReference>
<evidence type="ECO:0000256" key="16">
    <source>
        <dbReference type="SAM" id="MobiDB-lite"/>
    </source>
</evidence>
<keyword evidence="13" id="KW-0186">Copper</keyword>
<dbReference type="Pfam" id="PF01436">
    <property type="entry name" value="NHL"/>
    <property type="match status" value="2"/>
</dbReference>
<evidence type="ECO:0000256" key="10">
    <source>
        <dbReference type="ARBA" id="ARBA00023239"/>
    </source>
</evidence>
<feature type="domain" description="Copper type II ascorbate-dependent monooxygenase N-terminal" evidence="17">
    <location>
        <begin position="54"/>
        <end position="135"/>
    </location>
</feature>
<evidence type="ECO:0000256" key="4">
    <source>
        <dbReference type="ARBA" id="ARBA00010263"/>
    </source>
</evidence>
<dbReference type="InterPro" id="IPR008977">
    <property type="entry name" value="PHM/PNGase_F_dom_sf"/>
</dbReference>
<dbReference type="GO" id="GO:0005507">
    <property type="term" value="F:copper ion binding"/>
    <property type="evidence" value="ECO:0007669"/>
    <property type="project" value="InterPro"/>
</dbReference>
<proteinExistence type="inferred from homology"/>
<keyword evidence="11" id="KW-0511">Multifunctional enzyme</keyword>
<dbReference type="AlphaFoldDB" id="A0A0N4UWH1"/>
<feature type="binding site" evidence="13">
    <location>
        <position position="131"/>
    </location>
    <ligand>
        <name>Cu(2+)</name>
        <dbReference type="ChEBI" id="CHEBI:29036"/>
        <label>1</label>
        <note>catalytic</note>
    </ligand>
</feature>
<feature type="binding site" evidence="13">
    <location>
        <position position="204"/>
    </location>
    <ligand>
        <name>Cu(2+)</name>
        <dbReference type="ChEBI" id="CHEBI:29036"/>
        <label>1</label>
        <note>catalytic</note>
    </ligand>
</feature>
<dbReference type="OrthoDB" id="10044505at2759"/>
<evidence type="ECO:0000256" key="12">
    <source>
        <dbReference type="ARBA" id="ARBA00048431"/>
    </source>
</evidence>
<dbReference type="CDD" id="cd14958">
    <property type="entry name" value="NHL_PAL_like"/>
    <property type="match status" value="1"/>
</dbReference>
<keyword evidence="9" id="KW-0325">Glycoprotein</keyword>
<dbReference type="EMBL" id="UXUI01007225">
    <property type="protein sequence ID" value="VDD86400.1"/>
    <property type="molecule type" value="Genomic_DNA"/>
</dbReference>
<evidence type="ECO:0000256" key="7">
    <source>
        <dbReference type="ARBA" id="ARBA00022737"/>
    </source>
</evidence>
<dbReference type="InterPro" id="IPR001258">
    <property type="entry name" value="NHL_repeat"/>
</dbReference>
<dbReference type="PANTHER" id="PTHR10680">
    <property type="entry name" value="PEPTIDYL-GLYCINE ALPHA-AMIDATING MONOOXYGENASE"/>
    <property type="match status" value="1"/>
</dbReference>
<evidence type="ECO:0000259" key="18">
    <source>
        <dbReference type="Pfam" id="PF03712"/>
    </source>
</evidence>
<dbReference type="Gene3D" id="2.60.120.230">
    <property type="match status" value="1"/>
</dbReference>
<dbReference type="GO" id="GO:0016020">
    <property type="term" value="C:membrane"/>
    <property type="evidence" value="ECO:0007669"/>
    <property type="project" value="InterPro"/>
</dbReference>
<evidence type="ECO:0000256" key="2">
    <source>
        <dbReference type="ARBA" id="ARBA00001947"/>
    </source>
</evidence>
<name>A0A0N4UWH1_ENTVE</name>
<dbReference type="SUPFAM" id="SSF49742">
    <property type="entry name" value="PHM/PNGase F"/>
    <property type="match status" value="2"/>
</dbReference>
<gene>
    <name evidence="19" type="ORF">EVEC_LOCUS1543</name>
</gene>
<comment type="catalytic activity">
    <reaction evidence="1">
        <text>a [peptide]-C-terminal (2S)-2-hydroxyglycine = a [peptide]-C-terminal amide + glyoxylate</text>
        <dbReference type="Rhea" id="RHEA:20924"/>
        <dbReference type="Rhea" id="RHEA-COMP:13485"/>
        <dbReference type="Rhea" id="RHEA-COMP:15321"/>
        <dbReference type="ChEBI" id="CHEBI:36655"/>
        <dbReference type="ChEBI" id="CHEBI:137001"/>
        <dbReference type="ChEBI" id="CHEBI:142768"/>
        <dbReference type="EC" id="4.3.2.5"/>
    </reaction>
</comment>
<dbReference type="WBParaSite" id="EVEC_0000183501-mRNA-1">
    <property type="protein sequence ID" value="EVEC_0000183501-mRNA-1"/>
    <property type="gene ID" value="EVEC_0000183501"/>
</dbReference>
<comment type="similarity">
    <text evidence="3">In the C-terminal section; belongs to the peptidyl-alpha-hydroxyglycine alpha-amidating lyase family.</text>
</comment>
<reference evidence="19 20" key="2">
    <citation type="submission" date="2018-10" db="EMBL/GenBank/DDBJ databases">
        <authorList>
            <consortium name="Pathogen Informatics"/>
        </authorList>
    </citation>
    <scope>NUCLEOTIDE SEQUENCE [LARGE SCALE GENOMIC DNA]</scope>
</reference>
<evidence type="ECO:0000256" key="14">
    <source>
        <dbReference type="PIRSR" id="PIRSR600720-3"/>
    </source>
</evidence>
<dbReference type="InterPro" id="IPR000720">
    <property type="entry name" value="PHM/PAL"/>
</dbReference>
<feature type="binding site" evidence="13">
    <location>
        <position position="66"/>
    </location>
    <ligand>
        <name>Cu(2+)</name>
        <dbReference type="ChEBI" id="CHEBI:29036"/>
        <label>1</label>
        <note>catalytic</note>
    </ligand>
</feature>
<evidence type="ECO:0000256" key="15">
    <source>
        <dbReference type="PROSITE-ProRule" id="PRU00504"/>
    </source>
</evidence>
<sequence>MDMFATGRNGAFCSTTNGRNASSNNSGERIYSSKMINAFQNDEYVATSILSPAVGFEPIAEASRVHHILLYGCRKPFKENQFWKGGQTCITPGHILYSWARNAPSLFLPQGVGFSAGHPFDGIKYFVLQVHYASPFNGKVLDYAGVTIDYIEERPPYLAAVYLFVSERLESGIPPRVQNFVVNMSCSYRSRTPIFPFAFRTHTHSMGRVVSAALKNETGWNMIGKSNPQWPQVFNSLKSPIVIKNGDLLAAKCIFDSTGQNKTIYMGSTGADEMCNFYMMYYWNAEMDDPFPSGGICFLAESEEVVNKEYPAEGLSRLPLHPELEHKAKNNGQSFGITEGFVLDENEGENLGQVSGLAFDPFGNLVIFHRAERKWSERSFDGSRNFVDKAPIKGSTVWVMKLEGKQLSRVAEYGKNQFFLPHGIHINNKNEYFTTDVGAHLVTKWKITARSLKELFTLGTKFVPGGDLEHFCLPTAVATSPKDGSIYVSDGYCNSRIVKFASNGKYLTHWGDPYDSSIDGPYPVGRGTLGLFALPHDITVDEEGSRIYVADRENARVQIFDSNGGAIGEISNPPNQTLFKKLYSAHYIGGDVYFVPGTEENSHIFCAKADLHTLLYSYIPTDVKLQMTHIIRVSPDKKFIYVGETTKNARGRVLQVRFHNCRGSFKFEIHGQNADGLQESEDLPEGALSSKVALGVIGGGFSISRHRGLYRSGPQHSVLDRAGFKPLRMDYPSSEEDDSDDDDTVLSQIKSNPRF</sequence>
<keyword evidence="6" id="KW-0732">Signal</keyword>
<keyword evidence="8 14" id="KW-1015">Disulfide bond</keyword>
<evidence type="ECO:0000256" key="9">
    <source>
        <dbReference type="ARBA" id="ARBA00023180"/>
    </source>
</evidence>
<organism evidence="21">
    <name type="scientific">Enterobius vermicularis</name>
    <name type="common">Human pinworm</name>
    <dbReference type="NCBI Taxonomy" id="51028"/>
    <lineage>
        <taxon>Eukaryota</taxon>
        <taxon>Metazoa</taxon>
        <taxon>Ecdysozoa</taxon>
        <taxon>Nematoda</taxon>
        <taxon>Chromadorea</taxon>
        <taxon>Rhabditida</taxon>
        <taxon>Spirurina</taxon>
        <taxon>Oxyuridomorpha</taxon>
        <taxon>Oxyuroidea</taxon>
        <taxon>Oxyuridae</taxon>
        <taxon>Enterobius</taxon>
    </lineage>
</organism>
<dbReference type="GO" id="GO:0004598">
    <property type="term" value="F:peptidylamidoglycolate lyase activity"/>
    <property type="evidence" value="ECO:0007669"/>
    <property type="project" value="UniProtKB-EC"/>
</dbReference>
<keyword evidence="7" id="KW-0677">Repeat</keyword>
<dbReference type="InterPro" id="IPR024548">
    <property type="entry name" value="Cu2_monoox_C"/>
</dbReference>
<feature type="compositionally biased region" description="Polar residues" evidence="16">
    <location>
        <begin position="745"/>
        <end position="755"/>
    </location>
</feature>
<dbReference type="Pfam" id="PF01082">
    <property type="entry name" value="Cu2_monooxygen"/>
    <property type="match status" value="1"/>
</dbReference>
<feature type="disulfide bond" evidence="14">
    <location>
        <begin position="73"/>
        <end position="89"/>
    </location>
</feature>
<keyword evidence="10" id="KW-0456">Lyase</keyword>
<dbReference type="PROSITE" id="PS51125">
    <property type="entry name" value="NHL"/>
    <property type="match status" value="2"/>
</dbReference>
<keyword evidence="5 13" id="KW-0479">Metal-binding</keyword>
<feature type="binding site" evidence="13">
    <location>
        <position position="202"/>
    </location>
    <ligand>
        <name>Cu(2+)</name>
        <dbReference type="ChEBI" id="CHEBI:29036"/>
        <label>1</label>
        <note>catalytic</note>
    </ligand>
</feature>
<evidence type="ECO:0000259" key="17">
    <source>
        <dbReference type="Pfam" id="PF01082"/>
    </source>
</evidence>
<evidence type="ECO:0000313" key="19">
    <source>
        <dbReference type="EMBL" id="VDD86400.1"/>
    </source>
</evidence>
<comment type="cofactor">
    <cofactor evidence="13">
        <name>Cu(2+)</name>
        <dbReference type="ChEBI" id="CHEBI:29036"/>
    </cofactor>
    <text evidence="13">Binds 2 Cu(2+) ions per subunit.</text>
</comment>
<dbReference type="PRINTS" id="PR00790">
    <property type="entry name" value="PAMONOXGNASE"/>
</dbReference>
<dbReference type="Proteomes" id="UP000274131">
    <property type="component" value="Unassembled WGS sequence"/>
</dbReference>
<feature type="binding site" evidence="13">
    <location>
        <position position="67"/>
    </location>
    <ligand>
        <name>Cu(2+)</name>
        <dbReference type="ChEBI" id="CHEBI:29036"/>
        <label>1</label>
        <note>catalytic</note>
    </ligand>
</feature>
<evidence type="ECO:0000313" key="21">
    <source>
        <dbReference type="WBParaSite" id="EVEC_0000183501-mRNA-1"/>
    </source>
</evidence>
<reference evidence="21" key="1">
    <citation type="submission" date="2017-02" db="UniProtKB">
        <authorList>
            <consortium name="WormBaseParasite"/>
        </authorList>
    </citation>
    <scope>IDENTIFICATION</scope>
</reference>
<feature type="region of interest" description="Disordered" evidence="16">
    <location>
        <begin position="729"/>
        <end position="755"/>
    </location>
</feature>
<evidence type="ECO:0000256" key="3">
    <source>
        <dbReference type="ARBA" id="ARBA00006026"/>
    </source>
</evidence>
<dbReference type="Gene3D" id="2.60.120.310">
    <property type="entry name" value="Copper type II, ascorbate-dependent monooxygenase, N-terminal domain"/>
    <property type="match status" value="1"/>
</dbReference>
<dbReference type="GO" id="GO:0006518">
    <property type="term" value="P:peptide metabolic process"/>
    <property type="evidence" value="ECO:0007669"/>
    <property type="project" value="InterPro"/>
</dbReference>
<comment type="similarity">
    <text evidence="4">In the N-terminal section; belongs to the copper type II ascorbate-dependent monooxygenase family.</text>
</comment>
<dbReference type="InterPro" id="IPR000323">
    <property type="entry name" value="Cu2_ascorb_mOase_N"/>
</dbReference>
<evidence type="ECO:0000256" key="13">
    <source>
        <dbReference type="PIRSR" id="PIRSR600720-2"/>
    </source>
</evidence>
<feature type="repeat" description="NHL" evidence="15">
    <location>
        <begin position="463"/>
        <end position="503"/>
    </location>
</feature>
<evidence type="ECO:0000313" key="20">
    <source>
        <dbReference type="Proteomes" id="UP000274131"/>
    </source>
</evidence>
<dbReference type="PANTHER" id="PTHR10680:SF14">
    <property type="entry name" value="PEPTIDYL-GLYCINE ALPHA-AMIDATING MONOOXYGENASE"/>
    <property type="match status" value="1"/>
</dbReference>
<feature type="domain" description="Copper type II ascorbate-dependent monooxygenase C-terminal" evidence="18">
    <location>
        <begin position="158"/>
        <end position="287"/>
    </location>
</feature>
<feature type="disulfide bond" evidence="14">
    <location>
        <begin position="253"/>
        <end position="275"/>
    </location>
</feature>
<evidence type="ECO:0000256" key="5">
    <source>
        <dbReference type="ARBA" id="ARBA00022723"/>
    </source>
</evidence>